<dbReference type="SMART" id="SM00829">
    <property type="entry name" value="PKS_ER"/>
    <property type="match status" value="1"/>
</dbReference>
<evidence type="ECO:0000313" key="3">
    <source>
        <dbReference type="Proteomes" id="UP000245533"/>
    </source>
</evidence>
<keyword evidence="3" id="KW-1185">Reference proteome</keyword>
<dbReference type="GO" id="GO:0016491">
    <property type="term" value="F:oxidoreductase activity"/>
    <property type="evidence" value="ECO:0007669"/>
    <property type="project" value="InterPro"/>
</dbReference>
<dbReference type="InterPro" id="IPR013154">
    <property type="entry name" value="ADH-like_N"/>
</dbReference>
<organism evidence="2 3">
    <name type="scientific">Rhodohalobacter mucosus</name>
    <dbReference type="NCBI Taxonomy" id="2079485"/>
    <lineage>
        <taxon>Bacteria</taxon>
        <taxon>Pseudomonadati</taxon>
        <taxon>Balneolota</taxon>
        <taxon>Balneolia</taxon>
        <taxon>Balneolales</taxon>
        <taxon>Balneolaceae</taxon>
        <taxon>Rhodohalobacter</taxon>
    </lineage>
</organism>
<dbReference type="CDD" id="cd08267">
    <property type="entry name" value="MDR1"/>
    <property type="match status" value="1"/>
</dbReference>
<dbReference type="Gene3D" id="3.90.180.10">
    <property type="entry name" value="Medium-chain alcohol dehydrogenases, catalytic domain"/>
    <property type="match status" value="1"/>
</dbReference>
<dbReference type="SUPFAM" id="SSF51735">
    <property type="entry name" value="NAD(P)-binding Rossmann-fold domains"/>
    <property type="match status" value="1"/>
</dbReference>
<feature type="domain" description="Enoyl reductase (ER)" evidence="1">
    <location>
        <begin position="10"/>
        <end position="320"/>
    </location>
</feature>
<protein>
    <submittedName>
        <fullName evidence="2">NAD(P)-dependent alcohol dehydrogenase</fullName>
    </submittedName>
</protein>
<dbReference type="RefSeq" id="WP_109645039.1">
    <property type="nucleotide sequence ID" value="NZ_QGGB01000003.1"/>
</dbReference>
<proteinExistence type="predicted"/>
<evidence type="ECO:0000313" key="2">
    <source>
        <dbReference type="EMBL" id="PWN07391.1"/>
    </source>
</evidence>
<dbReference type="PANTHER" id="PTHR11695">
    <property type="entry name" value="ALCOHOL DEHYDROGENASE RELATED"/>
    <property type="match status" value="1"/>
</dbReference>
<dbReference type="Pfam" id="PF13602">
    <property type="entry name" value="ADH_zinc_N_2"/>
    <property type="match status" value="1"/>
</dbReference>
<reference evidence="2 3" key="1">
    <citation type="submission" date="2018-05" db="EMBL/GenBank/DDBJ databases">
        <title>Rhodohalobacter halophilus gen. nov., sp. nov., a moderately halophilic member of the family Balneolaceae.</title>
        <authorList>
            <person name="Liu Z.-W."/>
        </authorList>
    </citation>
    <scope>NUCLEOTIDE SEQUENCE [LARGE SCALE GENOMIC DNA]</scope>
    <source>
        <strain evidence="2 3">8A47</strain>
    </source>
</reference>
<dbReference type="InterPro" id="IPR020843">
    <property type="entry name" value="ER"/>
</dbReference>
<dbReference type="PANTHER" id="PTHR11695:SF648">
    <property type="entry name" value="ZINC-BINDING OXIDOREDUCTASE"/>
    <property type="match status" value="1"/>
</dbReference>
<dbReference type="Gene3D" id="3.40.50.720">
    <property type="entry name" value="NAD(P)-binding Rossmann-like Domain"/>
    <property type="match status" value="1"/>
</dbReference>
<dbReference type="Proteomes" id="UP000245533">
    <property type="component" value="Unassembled WGS sequence"/>
</dbReference>
<dbReference type="Pfam" id="PF08240">
    <property type="entry name" value="ADH_N"/>
    <property type="match status" value="1"/>
</dbReference>
<dbReference type="OrthoDB" id="9787435at2"/>
<name>A0A316TUL0_9BACT</name>
<accession>A0A316TUL0</accession>
<dbReference type="AlphaFoldDB" id="A0A316TUL0"/>
<gene>
    <name evidence="2" type="ORF">DDZ15_03760</name>
</gene>
<evidence type="ECO:0000259" key="1">
    <source>
        <dbReference type="SMART" id="SM00829"/>
    </source>
</evidence>
<comment type="caution">
    <text evidence="2">The sequence shown here is derived from an EMBL/GenBank/DDBJ whole genome shotgun (WGS) entry which is preliminary data.</text>
</comment>
<dbReference type="InterPro" id="IPR011032">
    <property type="entry name" value="GroES-like_sf"/>
</dbReference>
<sequence length="322" mass="35364">MKAALFRTYGVHESVVVGDTDTPEPKEHDILIRVKATTVTAVDALFRSGNEFFPRMATGIFKPKIKILGTELSGVVEKTGEKVTAFKKGDEVIADSGTRYGAHAEYVLVSDQDPVVHKPDYLPFKEAAAVTYGSLTALPFLRDHGKIKKGDRVLIIGASGSVGTYAVQLAKYYGAEVTGVTSSKNALLVKSLGADHIIDYRKTPLSDVSDQFDIIFDTVGKYSISSTRHLLRADGTYLTTVLSLRSVFDMLRTTRGNQKSILAFTGMRKSEEKAEDLRMIADLFKNHRLTAVIDRDFPLDDIHDAFDYVSQGHKAGNVVITI</sequence>
<dbReference type="InterPro" id="IPR050700">
    <property type="entry name" value="YIM1/Zinc_Alcohol_DH_Fams"/>
</dbReference>
<dbReference type="InterPro" id="IPR036291">
    <property type="entry name" value="NAD(P)-bd_dom_sf"/>
</dbReference>
<dbReference type="SUPFAM" id="SSF50129">
    <property type="entry name" value="GroES-like"/>
    <property type="match status" value="1"/>
</dbReference>
<dbReference type="EMBL" id="QGGB01000003">
    <property type="protein sequence ID" value="PWN07391.1"/>
    <property type="molecule type" value="Genomic_DNA"/>
</dbReference>